<sequence>MRQTIIALVTGILFGAGLALSDMINPARVIAFLDLFGNWDPALAFVMGGAMIPAAIAYVFSRRLRSPIMHTKFHIPENRIVDRQLITGAAIFGAGWGLAGYCPGPAIAGLVFGNWQPVVFVAAMLAGMWLHRLTSDLQHRGQPAI</sequence>
<dbReference type="RefSeq" id="WP_354143948.1">
    <property type="nucleotide sequence ID" value="NZ_JAZDQV010000003.1"/>
</dbReference>
<feature type="transmembrane region" description="Helical" evidence="1">
    <location>
        <begin position="80"/>
        <end position="101"/>
    </location>
</feature>
<keyword evidence="1" id="KW-0812">Transmembrane</keyword>
<dbReference type="InterPro" id="IPR046513">
    <property type="entry name" value="DUF6691"/>
</dbReference>
<name>A0ABU7GFB1_9SPHN</name>
<proteinExistence type="predicted"/>
<dbReference type="Proteomes" id="UP001343492">
    <property type="component" value="Unassembled WGS sequence"/>
</dbReference>
<feature type="transmembrane region" description="Helical" evidence="1">
    <location>
        <begin position="107"/>
        <end position="130"/>
    </location>
</feature>
<evidence type="ECO:0000313" key="2">
    <source>
        <dbReference type="EMBL" id="MEE1876841.1"/>
    </source>
</evidence>
<keyword evidence="1" id="KW-0472">Membrane</keyword>
<dbReference type="EMBL" id="JAZDQV010000003">
    <property type="protein sequence ID" value="MEE1876841.1"/>
    <property type="molecule type" value="Genomic_DNA"/>
</dbReference>
<protein>
    <submittedName>
        <fullName evidence="2">DUF6691 family protein</fullName>
    </submittedName>
</protein>
<keyword evidence="3" id="KW-1185">Reference proteome</keyword>
<keyword evidence="1" id="KW-1133">Transmembrane helix</keyword>
<accession>A0ABU7GFB1</accession>
<organism evidence="2 3">
    <name type="scientific">Altererythrobacter litoralis</name>
    <dbReference type="NCBI Taxonomy" id="3113904"/>
    <lineage>
        <taxon>Bacteria</taxon>
        <taxon>Pseudomonadati</taxon>
        <taxon>Pseudomonadota</taxon>
        <taxon>Alphaproteobacteria</taxon>
        <taxon>Sphingomonadales</taxon>
        <taxon>Erythrobacteraceae</taxon>
        <taxon>Altererythrobacter</taxon>
    </lineage>
</organism>
<gene>
    <name evidence="2" type="ORF">VRS74_03980</name>
</gene>
<comment type="caution">
    <text evidence="2">The sequence shown here is derived from an EMBL/GenBank/DDBJ whole genome shotgun (WGS) entry which is preliminary data.</text>
</comment>
<evidence type="ECO:0000313" key="3">
    <source>
        <dbReference type="Proteomes" id="UP001343492"/>
    </source>
</evidence>
<reference evidence="2 3" key="1">
    <citation type="submission" date="2024-01" db="EMBL/GenBank/DDBJ databases">
        <title>The genome sequence of Erythrobacteraceae sp. strain 1XM1-14.</title>
        <authorList>
            <person name="Liu Y."/>
        </authorList>
    </citation>
    <scope>NUCLEOTIDE SEQUENCE [LARGE SCALE GENOMIC DNA]</scope>
    <source>
        <strain evidence="2 3">1XM1-14</strain>
    </source>
</reference>
<evidence type="ECO:0000256" key="1">
    <source>
        <dbReference type="SAM" id="Phobius"/>
    </source>
</evidence>
<dbReference type="Pfam" id="PF20398">
    <property type="entry name" value="DUF6691"/>
    <property type="match status" value="1"/>
</dbReference>
<feature type="transmembrane region" description="Helical" evidence="1">
    <location>
        <begin position="43"/>
        <end position="60"/>
    </location>
</feature>